<accession>A0A194S159</accession>
<evidence type="ECO:0000256" key="6">
    <source>
        <dbReference type="ARBA" id="ARBA00022964"/>
    </source>
</evidence>
<organism evidence="10 11">
    <name type="scientific">Rhodotorula graminis (strain WP1)</name>
    <dbReference type="NCBI Taxonomy" id="578459"/>
    <lineage>
        <taxon>Eukaryota</taxon>
        <taxon>Fungi</taxon>
        <taxon>Dikarya</taxon>
        <taxon>Basidiomycota</taxon>
        <taxon>Pucciniomycotina</taxon>
        <taxon>Microbotryomycetes</taxon>
        <taxon>Sporidiobolales</taxon>
        <taxon>Sporidiobolaceae</taxon>
        <taxon>Rhodotorula</taxon>
    </lineage>
</organism>
<dbReference type="GO" id="GO:0008198">
    <property type="term" value="F:ferrous iron binding"/>
    <property type="evidence" value="ECO:0007669"/>
    <property type="project" value="UniProtKB-UniRule"/>
</dbReference>
<dbReference type="STRING" id="578459.A0A194S159"/>
<dbReference type="OMA" id="FYQHKGG"/>
<dbReference type="GO" id="GO:0000334">
    <property type="term" value="F:3-hydroxyanthranilate 3,4-dioxygenase activity"/>
    <property type="evidence" value="ECO:0007669"/>
    <property type="project" value="UniProtKB-UniRule"/>
</dbReference>
<protein>
    <recommendedName>
        <fullName evidence="9">3-hydroxyanthranilate 3,4-dioxygenase</fullName>
        <ecNumber evidence="9">1.13.11.6</ecNumber>
    </recommendedName>
    <alternativeName>
        <fullName evidence="9">3-hydroxyanthranilate oxygenase</fullName>
        <shortName evidence="9">3-HAO</shortName>
    </alternativeName>
    <alternativeName>
        <fullName evidence="9">3-hydroxyanthranilic acid dioxygenase</fullName>
        <shortName evidence="9">HAD</shortName>
    </alternativeName>
    <alternativeName>
        <fullName evidence="9">Biosynthesis of nicotinic acid protein 1</fullName>
    </alternativeName>
</protein>
<evidence type="ECO:0000256" key="1">
    <source>
        <dbReference type="ARBA" id="ARBA00001954"/>
    </source>
</evidence>
<dbReference type="OrthoDB" id="204928at2759"/>
<comment type="catalytic activity">
    <reaction evidence="9">
        <text>3-hydroxyanthranilate + O2 = (2Z,4Z)-2-amino-3-carboxymuconate 6-semialdehyde</text>
        <dbReference type="Rhea" id="RHEA:17953"/>
        <dbReference type="ChEBI" id="CHEBI:15379"/>
        <dbReference type="ChEBI" id="CHEBI:36559"/>
        <dbReference type="ChEBI" id="CHEBI:77612"/>
        <dbReference type="EC" id="1.13.11.6"/>
    </reaction>
</comment>
<feature type="binding site" evidence="9">
    <location>
        <position position="114"/>
    </location>
    <ligand>
        <name>Fe cation</name>
        <dbReference type="ChEBI" id="CHEBI:24875"/>
        <note>catalytic</note>
    </ligand>
</feature>
<keyword evidence="7 9" id="KW-0560">Oxidoreductase</keyword>
<evidence type="ECO:0000256" key="7">
    <source>
        <dbReference type="ARBA" id="ARBA00023002"/>
    </source>
</evidence>
<feature type="binding site" evidence="9">
    <location>
        <position position="118"/>
    </location>
    <ligand>
        <name>substrate</name>
    </ligand>
</feature>
<evidence type="ECO:0000256" key="2">
    <source>
        <dbReference type="ARBA" id="ARBA00002752"/>
    </source>
</evidence>
<reference evidence="10 11" key="1">
    <citation type="journal article" date="2015" name="Front. Microbiol.">
        <title>Genome sequence of the plant growth promoting endophytic yeast Rhodotorula graminis WP1.</title>
        <authorList>
            <person name="Firrincieli A."/>
            <person name="Otillar R."/>
            <person name="Salamov A."/>
            <person name="Schmutz J."/>
            <person name="Khan Z."/>
            <person name="Redman R.S."/>
            <person name="Fleck N.D."/>
            <person name="Lindquist E."/>
            <person name="Grigoriev I.V."/>
            <person name="Doty S.L."/>
        </authorList>
    </citation>
    <scope>NUCLEOTIDE SEQUENCE [LARGE SCALE GENOMIC DNA]</scope>
    <source>
        <strain evidence="10 11">WP1</strain>
    </source>
</reference>
<evidence type="ECO:0000256" key="5">
    <source>
        <dbReference type="ARBA" id="ARBA00022723"/>
    </source>
</evidence>
<dbReference type="PANTHER" id="PTHR15497">
    <property type="entry name" value="3-HYDROXYANTHRANILATE 3,4-DIOXYGENASE"/>
    <property type="match status" value="1"/>
</dbReference>
<comment type="pathway">
    <text evidence="9">Cofactor biosynthesis; NAD(+) biosynthesis; quinolinate from L-kynurenine: step 3/3.</text>
</comment>
<keyword evidence="5 9" id="KW-0479">Metal-binding</keyword>
<dbReference type="Gene3D" id="2.60.120.10">
    <property type="entry name" value="Jelly Rolls"/>
    <property type="match status" value="1"/>
</dbReference>
<dbReference type="UniPathway" id="UPA00253">
    <property type="reaction ID" value="UER00330"/>
</dbReference>
<dbReference type="EMBL" id="KQ474080">
    <property type="protein sequence ID" value="KPV74280.1"/>
    <property type="molecule type" value="Genomic_DNA"/>
</dbReference>
<evidence type="ECO:0000313" key="11">
    <source>
        <dbReference type="Proteomes" id="UP000053890"/>
    </source>
</evidence>
<feature type="binding site" evidence="9">
    <location>
        <position position="56"/>
    </location>
    <ligand>
        <name>Fe cation</name>
        <dbReference type="ChEBI" id="CHEBI:24875"/>
        <note>catalytic</note>
    </ligand>
</feature>
<evidence type="ECO:0000256" key="8">
    <source>
        <dbReference type="ARBA" id="ARBA00023004"/>
    </source>
</evidence>
<evidence type="ECO:0000256" key="4">
    <source>
        <dbReference type="ARBA" id="ARBA00022642"/>
    </source>
</evidence>
<comment type="similarity">
    <text evidence="9">Belongs to the 3-HAO family.</text>
</comment>
<keyword evidence="3 9" id="KW-0963">Cytoplasm</keyword>
<comment type="caution">
    <text evidence="9">Lacks conserved residue(s) required for the propagation of feature annotation.</text>
</comment>
<dbReference type="InterPro" id="IPR014710">
    <property type="entry name" value="RmlC-like_jellyroll"/>
</dbReference>
<feature type="binding site" evidence="9">
    <location>
        <position position="56"/>
    </location>
    <ligand>
        <name>substrate</name>
    </ligand>
</feature>
<comment type="function">
    <text evidence="2 9">Catalyzes the oxidative ring opening of 3-hydroxyanthranilate to 2-amino-3-carboxymuconate semialdehyde, which spontaneously cyclizes to quinolinate.</text>
</comment>
<keyword evidence="11" id="KW-1185">Reference proteome</keyword>
<dbReference type="AlphaFoldDB" id="A0A194S159"/>
<name>A0A194S159_RHOGW</name>
<keyword evidence="4 9" id="KW-0662">Pyridine nucleotide biosynthesis</keyword>
<evidence type="ECO:0000256" key="3">
    <source>
        <dbReference type="ARBA" id="ARBA00022490"/>
    </source>
</evidence>
<dbReference type="GO" id="GO:0043420">
    <property type="term" value="P:anthranilate metabolic process"/>
    <property type="evidence" value="ECO:0007669"/>
    <property type="project" value="UniProtKB-UniRule"/>
</dbReference>
<dbReference type="GeneID" id="28979460"/>
<sequence>MSLSNPINLPKWLAENADRLKPPVGNFCLYDGGDFTVMVVGGPNSRNDYHLNETEEWFYQYKGHMTLKVVDNPVRAERVTTKEGLEAVRVEGGEFREITIGEGEMFLLPGNTPHNPCRYADTVGIVVERVRPGSAVDRLRWYCQNPEHKTPTVIREVSFHCSDLGTQLKPLITEWMSTPELRVCPECGQQAEGK</sequence>
<evidence type="ECO:0000313" key="10">
    <source>
        <dbReference type="EMBL" id="KPV74280.1"/>
    </source>
</evidence>
<dbReference type="SUPFAM" id="SSF51182">
    <property type="entry name" value="RmlC-like cupins"/>
    <property type="match status" value="1"/>
</dbReference>
<feature type="binding site" evidence="9">
    <location>
        <position position="128"/>
    </location>
    <ligand>
        <name>substrate</name>
    </ligand>
</feature>
<dbReference type="GO" id="GO:0006569">
    <property type="term" value="P:L-tryptophan catabolic process"/>
    <property type="evidence" value="ECO:0007669"/>
    <property type="project" value="UniProtKB-UniRule"/>
</dbReference>
<comment type="subcellular location">
    <subcellularLocation>
        <location evidence="9">Cytoplasm</location>
    </subcellularLocation>
</comment>
<dbReference type="GO" id="GO:0034354">
    <property type="term" value="P:'de novo' NAD+ biosynthetic process from L-tryptophan"/>
    <property type="evidence" value="ECO:0007669"/>
    <property type="project" value="UniProtKB-UniRule"/>
</dbReference>
<dbReference type="GO" id="GO:0019805">
    <property type="term" value="P:quinolinate biosynthetic process"/>
    <property type="evidence" value="ECO:0007669"/>
    <property type="project" value="UniProtKB-UniRule"/>
</dbReference>
<gene>
    <name evidence="9" type="primary">BNA1</name>
    <name evidence="10" type="ORF">RHOBADRAFT_66573</name>
</gene>
<dbReference type="EC" id="1.13.11.6" evidence="9"/>
<dbReference type="GO" id="GO:0005737">
    <property type="term" value="C:cytoplasm"/>
    <property type="evidence" value="ECO:0007669"/>
    <property type="project" value="UniProtKB-SubCell"/>
</dbReference>
<evidence type="ECO:0000256" key="9">
    <source>
        <dbReference type="HAMAP-Rule" id="MF_03019"/>
    </source>
</evidence>
<dbReference type="RefSeq" id="XP_018270329.1">
    <property type="nucleotide sequence ID" value="XM_018419013.1"/>
</dbReference>
<keyword evidence="8 9" id="KW-0408">Iron</keyword>
<dbReference type="HAMAP" id="MF_00825">
    <property type="entry name" value="3_HAO"/>
    <property type="match status" value="1"/>
</dbReference>
<dbReference type="Pfam" id="PF06052">
    <property type="entry name" value="3-HAO"/>
    <property type="match status" value="1"/>
</dbReference>
<proteinExistence type="inferred from homology"/>
<feature type="binding site" evidence="9">
    <location>
        <position position="46"/>
    </location>
    <ligand>
        <name>O2</name>
        <dbReference type="ChEBI" id="CHEBI:15379"/>
    </ligand>
</feature>
<dbReference type="Proteomes" id="UP000053890">
    <property type="component" value="Unassembled WGS sequence"/>
</dbReference>
<dbReference type="CDD" id="cd06123">
    <property type="entry name" value="cupin_HAO"/>
    <property type="match status" value="1"/>
</dbReference>
<dbReference type="InterPro" id="IPR011051">
    <property type="entry name" value="RmlC_Cupin_sf"/>
</dbReference>
<dbReference type="PANTHER" id="PTHR15497:SF3">
    <property type="entry name" value="3-HYDROXYANTHRANILATE 3,4-DIOXYGENASE 2"/>
    <property type="match status" value="1"/>
</dbReference>
<dbReference type="InterPro" id="IPR010329">
    <property type="entry name" value="3hydroanth_dOase"/>
</dbReference>
<comment type="cofactor">
    <cofactor evidence="1 9">
        <name>Fe(2+)</name>
        <dbReference type="ChEBI" id="CHEBI:29033"/>
    </cofactor>
</comment>
<keyword evidence="6 9" id="KW-0223">Dioxygenase</keyword>
<feature type="binding site" evidence="9">
    <location>
        <position position="50"/>
    </location>
    <ligand>
        <name>Fe cation</name>
        <dbReference type="ChEBI" id="CHEBI:24875"/>
        <note>catalytic</note>
    </ligand>
</feature>